<dbReference type="UniPathway" id="UPA00143"/>
<dbReference type="STRING" id="51511.ENSCSAVP00000005462"/>
<dbReference type="eggNOG" id="KOG4566">
    <property type="taxonomic scope" value="Eukaryota"/>
</dbReference>
<dbReference type="HOGENOM" id="CLU_026295_0_0_1"/>
<evidence type="ECO:0000259" key="9">
    <source>
        <dbReference type="PROSITE" id="PS50225"/>
    </source>
</evidence>
<dbReference type="SUPFAM" id="SSF158235">
    <property type="entry name" value="SOCS box-like"/>
    <property type="match status" value="1"/>
</dbReference>
<keyword evidence="5 6" id="KW-0727">SH2 domain</keyword>
<evidence type="ECO:0000313" key="10">
    <source>
        <dbReference type="Ensembl" id="ENSCSAVP00000005462.1"/>
    </source>
</evidence>
<dbReference type="Gene3D" id="3.30.505.10">
    <property type="entry name" value="SH2 domain"/>
    <property type="match status" value="1"/>
</dbReference>
<evidence type="ECO:0000259" key="8">
    <source>
        <dbReference type="PROSITE" id="PS50001"/>
    </source>
</evidence>
<dbReference type="SMART" id="SM00969">
    <property type="entry name" value="SOCS_box"/>
    <property type="match status" value="1"/>
</dbReference>
<proteinExistence type="predicted"/>
<feature type="domain" description="SH2" evidence="8">
    <location>
        <begin position="487"/>
        <end position="674"/>
    </location>
</feature>
<reference evidence="10" key="3">
    <citation type="submission" date="2025-09" db="UniProtKB">
        <authorList>
            <consortium name="Ensembl"/>
        </authorList>
    </citation>
    <scope>IDENTIFICATION</scope>
</reference>
<feature type="region of interest" description="Disordered" evidence="7">
    <location>
        <begin position="217"/>
        <end position="236"/>
    </location>
</feature>
<evidence type="ECO:0000256" key="1">
    <source>
        <dbReference type="ARBA" id="ARBA00004906"/>
    </source>
</evidence>
<keyword evidence="2" id="KW-0341">Growth regulation</keyword>
<evidence type="ECO:0000256" key="7">
    <source>
        <dbReference type="SAM" id="MobiDB-lite"/>
    </source>
</evidence>
<sequence>MNKRLRRLLGRRKTNESTQNKGNKGKLPSLLSQRFNAAPNYYFKGDELNGVNLKDDLILDKSEISVDPKISEVERKDPKVPDAREVVIELHNSWVDPAMPQGCGDPSTPGNPPVSPTFDRLLRNTESEGPRDMESQPAEVMATDQSRVATSPPNTTLPMTSSDIHDEQRTSSAQTSSAVTQQTTRRREKTNSRDVTTIVNRARHDSDCDWGWVSISGDPPESRDTTSQDRHHDWGEVPPNKRVFCDHQTSCCHGDRWMTQPRCCSRHHMLPTSYPCQVPRQCCPNKRTATAAFSSCEHCYVTPSILFTISDDDATSSRPRVLEFPSRPYCDVTTEPMCCVHECGEFCYSPELSTGRRVHCLRHRGHMMPPSLAFCEQEKMISTSRAPCCRARCCSLAPRSDEHEDNRNFAEHGKEHFQLSQKSYAKLIAYCESRKILSAHRGCSRAAAGNPTADSRRYSTVSPIHERANEVCRILARVLETVEECPWHWGGISGQDAKRKLRGTPPGTFLLRDSADPRFLYSLSLMTKSGPTSIRIVYNGGRFRFDSERDDVTSESRHPRSDTERRSCVVHMILRYTEYLRRHNELCNNSAATSRGDEKSDRGQFMCYWMDNGGRREIPVLLTHPLPKKLISLQHSTRICLNKKYRIWETPELVDKFPLPVLMKSYIKKYPYPV</sequence>
<dbReference type="InterPro" id="IPR000980">
    <property type="entry name" value="SH2"/>
</dbReference>
<keyword evidence="4" id="KW-0833">Ubl conjugation pathway</keyword>
<dbReference type="PROSITE" id="PS50001">
    <property type="entry name" value="SH2"/>
    <property type="match status" value="1"/>
</dbReference>
<comment type="pathway">
    <text evidence="1">Protein modification; protein ubiquitination.</text>
</comment>
<dbReference type="InParanoid" id="H2YJG3"/>
<dbReference type="InterPro" id="IPR001496">
    <property type="entry name" value="SOCS_box"/>
</dbReference>
<dbReference type="SMART" id="SM00252">
    <property type="entry name" value="SH2"/>
    <property type="match status" value="1"/>
</dbReference>
<dbReference type="PROSITE" id="PS50225">
    <property type="entry name" value="SOCS"/>
    <property type="match status" value="1"/>
</dbReference>
<feature type="region of interest" description="Disordered" evidence="7">
    <location>
        <begin position="97"/>
        <end position="194"/>
    </location>
</feature>
<evidence type="ECO:0000256" key="5">
    <source>
        <dbReference type="ARBA" id="ARBA00022999"/>
    </source>
</evidence>
<dbReference type="GO" id="GO:0035556">
    <property type="term" value="P:intracellular signal transduction"/>
    <property type="evidence" value="ECO:0007669"/>
    <property type="project" value="InterPro"/>
</dbReference>
<dbReference type="GO" id="GO:0016567">
    <property type="term" value="P:protein ubiquitination"/>
    <property type="evidence" value="ECO:0007669"/>
    <property type="project" value="UniProtKB-UniPathway"/>
</dbReference>
<accession>H2YJG3</accession>
<dbReference type="PANTHER" id="PTHR10155:SF16">
    <property type="entry name" value="SUPPRESSOR OF CYTOKINE SIGNALING 2"/>
    <property type="match status" value="1"/>
</dbReference>
<dbReference type="PANTHER" id="PTHR10155">
    <property type="entry name" value="PHOSPHATIDYLINOSITOL 3-KINASE REGULATORY SUBUNIT"/>
    <property type="match status" value="1"/>
</dbReference>
<keyword evidence="11" id="KW-1185">Reference proteome</keyword>
<name>H2YJG3_CIOSA</name>
<dbReference type="GO" id="GO:0005942">
    <property type="term" value="C:phosphatidylinositol 3-kinase complex"/>
    <property type="evidence" value="ECO:0007669"/>
    <property type="project" value="TreeGrafter"/>
</dbReference>
<dbReference type="Proteomes" id="UP000007875">
    <property type="component" value="Unassembled WGS sequence"/>
</dbReference>
<organism evidence="10 11">
    <name type="scientific">Ciona savignyi</name>
    <name type="common">Pacific transparent sea squirt</name>
    <dbReference type="NCBI Taxonomy" id="51511"/>
    <lineage>
        <taxon>Eukaryota</taxon>
        <taxon>Metazoa</taxon>
        <taxon>Chordata</taxon>
        <taxon>Tunicata</taxon>
        <taxon>Ascidiacea</taxon>
        <taxon>Phlebobranchia</taxon>
        <taxon>Cionidae</taxon>
        <taxon>Ciona</taxon>
    </lineage>
</organism>
<dbReference type="GeneTree" id="ENSGT00940000169677"/>
<dbReference type="GO" id="GO:0046935">
    <property type="term" value="F:1-phosphatidylinositol-3-kinase regulator activity"/>
    <property type="evidence" value="ECO:0007669"/>
    <property type="project" value="TreeGrafter"/>
</dbReference>
<dbReference type="InterPro" id="IPR036036">
    <property type="entry name" value="SOCS_box-like_dom_sf"/>
</dbReference>
<dbReference type="SUPFAM" id="SSF55550">
    <property type="entry name" value="SH2 domain"/>
    <property type="match status" value="1"/>
</dbReference>
<feature type="compositionally biased region" description="Basic residues" evidence="7">
    <location>
        <begin position="1"/>
        <end position="12"/>
    </location>
</feature>
<evidence type="ECO:0000256" key="4">
    <source>
        <dbReference type="ARBA" id="ARBA00022786"/>
    </source>
</evidence>
<feature type="domain" description="SOCS box" evidence="9">
    <location>
        <begin position="621"/>
        <end position="673"/>
    </location>
</feature>
<dbReference type="Ensembl" id="ENSCSAVT00000005534.1">
    <property type="protein sequence ID" value="ENSCSAVP00000005462.1"/>
    <property type="gene ID" value="ENSCSAVG00000003262.1"/>
</dbReference>
<evidence type="ECO:0000256" key="2">
    <source>
        <dbReference type="ARBA" id="ARBA00022604"/>
    </source>
</evidence>
<dbReference type="OMA" id="FSSCEHC"/>
<evidence type="ECO:0000313" key="11">
    <source>
        <dbReference type="Proteomes" id="UP000007875"/>
    </source>
</evidence>
<dbReference type="CDD" id="cd09923">
    <property type="entry name" value="SH2_SOCS_family"/>
    <property type="match status" value="1"/>
</dbReference>
<dbReference type="GO" id="GO:0009968">
    <property type="term" value="P:negative regulation of signal transduction"/>
    <property type="evidence" value="ECO:0007669"/>
    <property type="project" value="UniProtKB-KW"/>
</dbReference>
<dbReference type="Pfam" id="PF00017">
    <property type="entry name" value="SH2"/>
    <property type="match status" value="1"/>
</dbReference>
<dbReference type="GO" id="GO:0046854">
    <property type="term" value="P:phosphatidylinositol phosphate biosynthetic process"/>
    <property type="evidence" value="ECO:0007669"/>
    <property type="project" value="TreeGrafter"/>
</dbReference>
<feature type="compositionally biased region" description="Basic and acidic residues" evidence="7">
    <location>
        <begin position="120"/>
        <end position="134"/>
    </location>
</feature>
<dbReference type="AlphaFoldDB" id="H2YJG3"/>
<feature type="compositionally biased region" description="Basic and acidic residues" evidence="7">
    <location>
        <begin position="220"/>
        <end position="235"/>
    </location>
</feature>
<reference evidence="11" key="1">
    <citation type="submission" date="2003-08" db="EMBL/GenBank/DDBJ databases">
        <authorList>
            <person name="Birren B."/>
            <person name="Nusbaum C."/>
            <person name="Abebe A."/>
            <person name="Abouelleil A."/>
            <person name="Adekoya E."/>
            <person name="Ait-zahra M."/>
            <person name="Allen N."/>
            <person name="Allen T."/>
            <person name="An P."/>
            <person name="Anderson M."/>
            <person name="Anderson S."/>
            <person name="Arachchi H."/>
            <person name="Armbruster J."/>
            <person name="Bachantsang P."/>
            <person name="Baldwin J."/>
            <person name="Barry A."/>
            <person name="Bayul T."/>
            <person name="Blitshsteyn B."/>
            <person name="Bloom T."/>
            <person name="Blye J."/>
            <person name="Boguslavskiy L."/>
            <person name="Borowsky M."/>
            <person name="Boukhgalter B."/>
            <person name="Brunache A."/>
            <person name="Butler J."/>
            <person name="Calixte N."/>
            <person name="Calvo S."/>
            <person name="Camarata J."/>
            <person name="Campo K."/>
            <person name="Chang J."/>
            <person name="Cheshatsang Y."/>
            <person name="Citroen M."/>
            <person name="Collymore A."/>
            <person name="Considine T."/>
            <person name="Cook A."/>
            <person name="Cooke P."/>
            <person name="Corum B."/>
            <person name="Cuomo C."/>
            <person name="David R."/>
            <person name="Dawoe T."/>
            <person name="Degray S."/>
            <person name="Dodge S."/>
            <person name="Dooley K."/>
            <person name="Dorje P."/>
            <person name="Dorjee K."/>
            <person name="Dorris L."/>
            <person name="Duffey N."/>
            <person name="Dupes A."/>
            <person name="Elkins T."/>
            <person name="Engels R."/>
            <person name="Erickson J."/>
            <person name="Farina A."/>
            <person name="Faro S."/>
            <person name="Ferreira P."/>
            <person name="Fischer H."/>
            <person name="Fitzgerald M."/>
            <person name="Foley K."/>
            <person name="Gage D."/>
            <person name="Galagan J."/>
            <person name="Gearin G."/>
            <person name="Gnerre S."/>
            <person name="Gnirke A."/>
            <person name="Goyette A."/>
            <person name="Graham J."/>
            <person name="Grandbois E."/>
            <person name="Gyaltsen K."/>
            <person name="Hafez N."/>
            <person name="Hagopian D."/>
            <person name="Hagos B."/>
            <person name="Hall J."/>
            <person name="Hatcher B."/>
            <person name="Heller A."/>
            <person name="Higgins H."/>
            <person name="Honan T."/>
            <person name="Horn A."/>
            <person name="Houde N."/>
            <person name="Hughes L."/>
            <person name="Hulme W."/>
            <person name="Husby E."/>
            <person name="Iliev I."/>
            <person name="Jaffe D."/>
            <person name="Jones C."/>
            <person name="Kamal M."/>
            <person name="Kamat A."/>
            <person name="Kamvysselis M."/>
            <person name="Karlsson E."/>
            <person name="Kells C."/>
            <person name="Kieu A."/>
            <person name="Kisner P."/>
            <person name="Kodira C."/>
            <person name="Kulbokas E."/>
            <person name="Labutti K."/>
            <person name="Lama D."/>
            <person name="Landers T."/>
            <person name="Leger J."/>
            <person name="Levine S."/>
            <person name="Lewis D."/>
            <person name="Lewis T."/>
            <person name="Lindblad-toh K."/>
            <person name="Liu X."/>
            <person name="Lokyitsang T."/>
            <person name="Lokyitsang Y."/>
            <person name="Lucien O."/>
            <person name="Lui A."/>
            <person name="Ma L.J."/>
            <person name="Mabbitt R."/>
            <person name="Macdonald J."/>
            <person name="Maclean C."/>
            <person name="Major J."/>
            <person name="Manning J."/>
            <person name="Marabella R."/>
            <person name="Maru K."/>
            <person name="Matthews C."/>
            <person name="Mauceli E."/>
            <person name="Mccarthy M."/>
            <person name="Mcdonough S."/>
            <person name="Mcghee T."/>
            <person name="Meldrim J."/>
            <person name="Meneus L."/>
            <person name="Mesirov J."/>
            <person name="Mihalev A."/>
            <person name="Mihova T."/>
            <person name="Mikkelsen T."/>
            <person name="Mlenga V."/>
            <person name="Moru K."/>
            <person name="Mozes J."/>
            <person name="Mulrain L."/>
            <person name="Munson G."/>
            <person name="Naylor J."/>
            <person name="Newes C."/>
            <person name="Nguyen C."/>
            <person name="Nguyen N."/>
            <person name="Nguyen T."/>
            <person name="Nicol R."/>
            <person name="Nielsen C."/>
            <person name="Nizzari M."/>
            <person name="Norbu C."/>
            <person name="Norbu N."/>
            <person name="O'donnell P."/>
            <person name="Okoawo O."/>
            <person name="O'leary S."/>
            <person name="Omotosho B."/>
            <person name="O'neill K."/>
            <person name="Osman S."/>
            <person name="Parker S."/>
            <person name="Perrin D."/>
            <person name="Phunkhang P."/>
            <person name="Piqani B."/>
            <person name="Purcell S."/>
            <person name="Rachupka T."/>
            <person name="Ramasamy U."/>
            <person name="Rameau R."/>
            <person name="Ray V."/>
            <person name="Raymond C."/>
            <person name="Retta R."/>
            <person name="Richardson S."/>
            <person name="Rise C."/>
            <person name="Rodriguez J."/>
            <person name="Rogers J."/>
            <person name="Rogov P."/>
            <person name="Rutman M."/>
            <person name="Schupbach R."/>
            <person name="Seaman C."/>
            <person name="Settipalli S."/>
            <person name="Sharpe T."/>
            <person name="Sheridan J."/>
            <person name="Sherpa N."/>
            <person name="Shi J."/>
            <person name="Smirnov S."/>
            <person name="Smith C."/>
            <person name="Sougnez C."/>
            <person name="Spencer B."/>
            <person name="Stalker J."/>
            <person name="Stange-thomann N."/>
            <person name="Stavropoulos S."/>
            <person name="Stetson K."/>
            <person name="Stone C."/>
            <person name="Stone S."/>
            <person name="Stubbs M."/>
            <person name="Talamas J."/>
            <person name="Tchuinga P."/>
            <person name="Tenzing P."/>
            <person name="Tesfaye S."/>
            <person name="Theodore J."/>
            <person name="Thoulutsang Y."/>
            <person name="Topham K."/>
            <person name="Towey S."/>
            <person name="Tsamla T."/>
            <person name="Tsomo N."/>
            <person name="Vallee D."/>
            <person name="Vassiliev H."/>
            <person name="Venkataraman V."/>
            <person name="Vinson J."/>
            <person name="Vo A."/>
            <person name="Wade C."/>
            <person name="Wang S."/>
            <person name="Wangchuk T."/>
            <person name="Wangdi T."/>
            <person name="Whittaker C."/>
            <person name="Wilkinson J."/>
            <person name="Wu Y."/>
            <person name="Wyman D."/>
            <person name="Yadav S."/>
            <person name="Yang S."/>
            <person name="Yang X."/>
            <person name="Yeager S."/>
            <person name="Yee E."/>
            <person name="Young G."/>
            <person name="Zainoun J."/>
            <person name="Zembeck L."/>
            <person name="Zimmer A."/>
            <person name="Zody M."/>
            <person name="Lander E."/>
        </authorList>
    </citation>
    <scope>NUCLEOTIDE SEQUENCE [LARGE SCALE GENOMIC DNA]</scope>
</reference>
<feature type="compositionally biased region" description="Polar residues" evidence="7">
    <location>
        <begin position="143"/>
        <end position="162"/>
    </location>
</feature>
<feature type="compositionally biased region" description="Low complexity" evidence="7">
    <location>
        <begin position="170"/>
        <end position="183"/>
    </location>
</feature>
<evidence type="ECO:0000256" key="6">
    <source>
        <dbReference type="PROSITE-ProRule" id="PRU00191"/>
    </source>
</evidence>
<keyword evidence="3" id="KW-0734">Signal transduction inhibitor</keyword>
<evidence type="ECO:0000256" key="3">
    <source>
        <dbReference type="ARBA" id="ARBA00022700"/>
    </source>
</evidence>
<reference evidence="10" key="2">
    <citation type="submission" date="2025-08" db="UniProtKB">
        <authorList>
            <consortium name="Ensembl"/>
        </authorList>
    </citation>
    <scope>IDENTIFICATION</scope>
</reference>
<feature type="region of interest" description="Disordered" evidence="7">
    <location>
        <begin position="1"/>
        <end position="28"/>
    </location>
</feature>
<dbReference type="InterPro" id="IPR036860">
    <property type="entry name" value="SH2_dom_sf"/>
</dbReference>
<protein>
    <submittedName>
        <fullName evidence="10">Uncharacterized protein</fullName>
    </submittedName>
</protein>